<dbReference type="InterPro" id="IPR016163">
    <property type="entry name" value="Ald_DH_C"/>
</dbReference>
<dbReference type="AlphaFoldDB" id="A0A0F9QA96"/>
<sequence>FGPVVVILKADTLDEAIKIINDHQYGKGASIYTQSGYWARRFKLETEVGVIGINVGIPAPVASLPFGGMRGSFYGDIKGQGRAAINFFTEEKIVTERYWPEL</sequence>
<dbReference type="PANTHER" id="PTHR43866:SF4">
    <property type="entry name" value="MALONATE-SEMIALDEHYDE DEHYDROGENASE"/>
    <property type="match status" value="1"/>
</dbReference>
<gene>
    <name evidence="2" type="ORF">LCGC14_0798000</name>
</gene>
<proteinExistence type="predicted"/>
<organism evidence="2">
    <name type="scientific">marine sediment metagenome</name>
    <dbReference type="NCBI Taxonomy" id="412755"/>
    <lineage>
        <taxon>unclassified sequences</taxon>
        <taxon>metagenomes</taxon>
        <taxon>ecological metagenomes</taxon>
    </lineage>
</organism>
<dbReference type="SUPFAM" id="SSF53720">
    <property type="entry name" value="ALDH-like"/>
    <property type="match status" value="1"/>
</dbReference>
<dbReference type="GO" id="GO:0006574">
    <property type="term" value="P:L-valine catabolic process"/>
    <property type="evidence" value="ECO:0007669"/>
    <property type="project" value="TreeGrafter"/>
</dbReference>
<comment type="caution">
    <text evidence="2">The sequence shown here is derived from an EMBL/GenBank/DDBJ whole genome shotgun (WGS) entry which is preliminary data.</text>
</comment>
<name>A0A0F9QA96_9ZZZZ</name>
<evidence type="ECO:0000313" key="2">
    <source>
        <dbReference type="EMBL" id="KKN33987.1"/>
    </source>
</evidence>
<dbReference type="InterPro" id="IPR010061">
    <property type="entry name" value="MeMal-semiAld_DH"/>
</dbReference>
<dbReference type="InterPro" id="IPR016161">
    <property type="entry name" value="Ald_DH/histidinol_DH"/>
</dbReference>
<dbReference type="GO" id="GO:0006210">
    <property type="term" value="P:thymine catabolic process"/>
    <property type="evidence" value="ECO:0007669"/>
    <property type="project" value="TreeGrafter"/>
</dbReference>
<dbReference type="Gene3D" id="3.40.309.10">
    <property type="entry name" value="Aldehyde Dehydrogenase, Chain A, domain 2"/>
    <property type="match status" value="1"/>
</dbReference>
<protein>
    <recommendedName>
        <fullName evidence="1">Aldehyde dehydrogenase domain-containing protein</fullName>
    </recommendedName>
</protein>
<feature type="non-terminal residue" evidence="2">
    <location>
        <position position="1"/>
    </location>
</feature>
<dbReference type="InterPro" id="IPR015590">
    <property type="entry name" value="Aldehyde_DH_dom"/>
</dbReference>
<feature type="domain" description="Aldehyde dehydrogenase" evidence="1">
    <location>
        <begin position="1"/>
        <end position="94"/>
    </location>
</feature>
<dbReference type="PANTHER" id="PTHR43866">
    <property type="entry name" value="MALONATE-SEMIALDEHYDE DEHYDROGENASE"/>
    <property type="match status" value="1"/>
</dbReference>
<dbReference type="GO" id="GO:0004491">
    <property type="term" value="F:methylmalonate-semialdehyde dehydrogenase (acylating, NAD) activity"/>
    <property type="evidence" value="ECO:0007669"/>
    <property type="project" value="InterPro"/>
</dbReference>
<reference evidence="2" key="1">
    <citation type="journal article" date="2015" name="Nature">
        <title>Complex archaea that bridge the gap between prokaryotes and eukaryotes.</title>
        <authorList>
            <person name="Spang A."/>
            <person name="Saw J.H."/>
            <person name="Jorgensen S.L."/>
            <person name="Zaremba-Niedzwiedzka K."/>
            <person name="Martijn J."/>
            <person name="Lind A.E."/>
            <person name="van Eijk R."/>
            <person name="Schleper C."/>
            <person name="Guy L."/>
            <person name="Ettema T.J."/>
        </authorList>
    </citation>
    <scope>NUCLEOTIDE SEQUENCE</scope>
</reference>
<accession>A0A0F9QA96</accession>
<evidence type="ECO:0000259" key="1">
    <source>
        <dbReference type="Pfam" id="PF00171"/>
    </source>
</evidence>
<dbReference type="EMBL" id="LAZR01002135">
    <property type="protein sequence ID" value="KKN33987.1"/>
    <property type="molecule type" value="Genomic_DNA"/>
</dbReference>
<dbReference type="Pfam" id="PF00171">
    <property type="entry name" value="Aldedh"/>
    <property type="match status" value="1"/>
</dbReference>